<reference evidence="2 3" key="1">
    <citation type="submission" date="2016-10" db="EMBL/GenBank/DDBJ databases">
        <authorList>
            <person name="de Groot N.N."/>
        </authorList>
    </citation>
    <scope>NUCLEOTIDE SEQUENCE [LARGE SCALE GENOMIC DNA]</scope>
    <source>
        <strain evidence="2 3">DSM 26515</strain>
    </source>
</reference>
<dbReference type="PANTHER" id="PTHR30615:SF8">
    <property type="entry name" value="UPF0047 PROTEIN C4A8.02C"/>
    <property type="match status" value="1"/>
</dbReference>
<gene>
    <name evidence="2" type="ORF">SAMN04487997_0147</name>
</gene>
<dbReference type="Gene3D" id="2.60.120.460">
    <property type="entry name" value="YjbQ-like"/>
    <property type="match status" value="1"/>
</dbReference>
<dbReference type="PROSITE" id="PS01314">
    <property type="entry name" value="UPF0047"/>
    <property type="match status" value="1"/>
</dbReference>
<dbReference type="PIRSF" id="PIRSF004681">
    <property type="entry name" value="UCP004681"/>
    <property type="match status" value="1"/>
</dbReference>
<dbReference type="EMBL" id="FNYC01000011">
    <property type="protein sequence ID" value="SEJ53767.1"/>
    <property type="molecule type" value="Genomic_DNA"/>
</dbReference>
<accession>A0A1H6ZQD2</accession>
<evidence type="ECO:0000313" key="3">
    <source>
        <dbReference type="Proteomes" id="UP000199420"/>
    </source>
</evidence>
<dbReference type="InterPro" id="IPR035917">
    <property type="entry name" value="YjbQ-like_sf"/>
</dbReference>
<dbReference type="Proteomes" id="UP000199420">
    <property type="component" value="Unassembled WGS sequence"/>
</dbReference>
<organism evidence="2 3">
    <name type="scientific">Frateuria terrea</name>
    <dbReference type="NCBI Taxonomy" id="529704"/>
    <lineage>
        <taxon>Bacteria</taxon>
        <taxon>Pseudomonadati</taxon>
        <taxon>Pseudomonadota</taxon>
        <taxon>Gammaproteobacteria</taxon>
        <taxon>Lysobacterales</taxon>
        <taxon>Rhodanobacteraceae</taxon>
        <taxon>Frateuria</taxon>
    </lineage>
</organism>
<dbReference type="Pfam" id="PF01894">
    <property type="entry name" value="YjbQ"/>
    <property type="match status" value="1"/>
</dbReference>
<dbReference type="SUPFAM" id="SSF111038">
    <property type="entry name" value="YjbQ-like"/>
    <property type="match status" value="1"/>
</dbReference>
<proteinExistence type="inferred from homology"/>
<protein>
    <submittedName>
        <fullName evidence="2">Secondary thiamine-phosphate synthase enzyme</fullName>
    </submittedName>
</protein>
<dbReference type="InterPro" id="IPR001602">
    <property type="entry name" value="UPF0047_YjbQ-like"/>
</dbReference>
<evidence type="ECO:0000256" key="1">
    <source>
        <dbReference type="ARBA" id="ARBA00005534"/>
    </source>
</evidence>
<dbReference type="RefSeq" id="WP_091340609.1">
    <property type="nucleotide sequence ID" value="NZ_FNYC01000011.1"/>
</dbReference>
<comment type="similarity">
    <text evidence="1">Belongs to the UPF0047 family.</text>
</comment>
<name>A0A1H6ZQD2_9GAMM</name>
<keyword evidence="3" id="KW-1185">Reference proteome</keyword>
<evidence type="ECO:0000313" key="2">
    <source>
        <dbReference type="EMBL" id="SEJ53767.1"/>
    </source>
</evidence>
<dbReference type="PANTHER" id="PTHR30615">
    <property type="entry name" value="UNCHARACTERIZED PROTEIN YJBQ-RELATED"/>
    <property type="match status" value="1"/>
</dbReference>
<dbReference type="STRING" id="529704.SAMN02927913_0149"/>
<dbReference type="OrthoDB" id="9801725at2"/>
<dbReference type="AlphaFoldDB" id="A0A1H6ZQD2"/>
<sequence>MSHAQPAPHVVQSGFAVHTRGRGFCDITGKVAEAILASHVQTGIANVFTLHTSCSLLICEDADPTVRADLERWFARAVPDGDNLFEHDAEGPDDMPAHVRSILTGVSLTVPVHGGKPQLGTWQGIYLWEHRREPHQRKVTVTVLGH</sequence>
<dbReference type="NCBIfam" id="TIGR00149">
    <property type="entry name" value="TIGR00149_YjbQ"/>
    <property type="match status" value="1"/>
</dbReference>